<evidence type="ECO:0000256" key="1">
    <source>
        <dbReference type="SAM" id="MobiDB-lite"/>
    </source>
</evidence>
<dbReference type="AlphaFoldDB" id="A0A815RWE7"/>
<dbReference type="EMBL" id="CAJOBC010086561">
    <property type="protein sequence ID" value="CAF4345579.1"/>
    <property type="molecule type" value="Genomic_DNA"/>
</dbReference>
<evidence type="ECO:0000313" key="2">
    <source>
        <dbReference type="EMBL" id="CAF1480391.1"/>
    </source>
</evidence>
<dbReference type="Proteomes" id="UP000663829">
    <property type="component" value="Unassembled WGS sequence"/>
</dbReference>
<evidence type="ECO:0000313" key="4">
    <source>
        <dbReference type="Proteomes" id="UP000663829"/>
    </source>
</evidence>
<feature type="region of interest" description="Disordered" evidence="1">
    <location>
        <begin position="64"/>
        <end position="84"/>
    </location>
</feature>
<name>A0A815RWE7_9BILA</name>
<dbReference type="EMBL" id="CAJNOQ010021082">
    <property type="protein sequence ID" value="CAF1480391.1"/>
    <property type="molecule type" value="Genomic_DNA"/>
</dbReference>
<accession>A0A815RWE7</accession>
<dbReference type="Proteomes" id="UP000681722">
    <property type="component" value="Unassembled WGS sequence"/>
</dbReference>
<sequence>MLQVDHEPVYSPDPHLKNTVVKNSEKKNPYQSIFLKASSGLSMPMIEINNLASDESPDVILSTATGHSLSDAGGPLPECSIGDI</sequence>
<comment type="caution">
    <text evidence="2">The sequence shown here is derived from an EMBL/GenBank/DDBJ whole genome shotgun (WGS) entry which is preliminary data.</text>
</comment>
<protein>
    <submittedName>
        <fullName evidence="2">Uncharacterized protein</fullName>
    </submittedName>
</protein>
<proteinExistence type="predicted"/>
<gene>
    <name evidence="2" type="ORF">GPM918_LOCUS35813</name>
    <name evidence="3" type="ORF">SRO942_LOCUS36537</name>
</gene>
<keyword evidence="4" id="KW-1185">Reference proteome</keyword>
<organism evidence="2 4">
    <name type="scientific">Didymodactylos carnosus</name>
    <dbReference type="NCBI Taxonomy" id="1234261"/>
    <lineage>
        <taxon>Eukaryota</taxon>
        <taxon>Metazoa</taxon>
        <taxon>Spiralia</taxon>
        <taxon>Gnathifera</taxon>
        <taxon>Rotifera</taxon>
        <taxon>Eurotatoria</taxon>
        <taxon>Bdelloidea</taxon>
        <taxon>Philodinida</taxon>
        <taxon>Philodinidae</taxon>
        <taxon>Didymodactylos</taxon>
    </lineage>
</organism>
<evidence type="ECO:0000313" key="3">
    <source>
        <dbReference type="EMBL" id="CAF4345579.1"/>
    </source>
</evidence>
<reference evidence="2" key="1">
    <citation type="submission" date="2021-02" db="EMBL/GenBank/DDBJ databases">
        <authorList>
            <person name="Nowell W R."/>
        </authorList>
    </citation>
    <scope>NUCLEOTIDE SEQUENCE</scope>
</reference>
<feature type="non-terminal residue" evidence="2">
    <location>
        <position position="1"/>
    </location>
</feature>
<feature type="region of interest" description="Disordered" evidence="1">
    <location>
        <begin position="1"/>
        <end position="24"/>
    </location>
</feature>